<dbReference type="InterPro" id="IPR013083">
    <property type="entry name" value="Znf_RING/FYVE/PHD"/>
</dbReference>
<dbReference type="PROSITE" id="PS51292">
    <property type="entry name" value="ZF_RING_CH"/>
    <property type="match status" value="1"/>
</dbReference>
<dbReference type="CDD" id="cd16495">
    <property type="entry name" value="RING_CH-C4HC3_MARCH"/>
    <property type="match status" value="1"/>
</dbReference>
<feature type="domain" description="RING-CH-type" evidence="5">
    <location>
        <begin position="382"/>
        <end position="445"/>
    </location>
</feature>
<sequence length="555" mass="63021">MSLSSRNKRLKLFLHKQIMGSCADNCSGHGECFNGTCYCEIQFIGDECRSTNTSYFAVFATIFYLVALICLVQLIMSIIAEWQRMKSPSILKACRITTQKLLYFVVFLASAIRGAYFTSPEAFDEGWSHGILSAYYPLLLSGSSLIVCFWAELFHLTDLRWKQRQFLSKSFLGFVTFNVISYSLLFAELTAVNFLGTEPELKGYCILIFNTCYAFLLLIVVVFFLIYGVEVFFKVRGGFLIEECLHCGRTDETRRLFRDGHGQLFLPTNSVNTSQLHQSRFGLLSQAVMMIAIVLYLSSGIIGEYLQIKFPVQKRNWMNLVFRTAEIGVALWFPCVLWNSMCPEQLWILNPYRLIKTREPEITKSRGEEETERENGEVCERISLKGPDDCWICYDPVREDAGPIIQPCFCKGDVRNVHHNCLLNWLMEKPGRKDCRVCGAEYRMTQNSKIISPSRFAAAQDWKLIVFLVTFGFSSVIGACVTVKLVRKTIYKAVAVGVALLVMYVCIKIFCQKMLEAYHRAKISSLRIENNLPTISDSVLSGPSTSAAHAQVADL</sequence>
<gene>
    <name evidence="6" type="ORF">NEZAVI_LOCUS3479</name>
</gene>
<keyword evidence="2" id="KW-0863">Zinc-finger</keyword>
<feature type="transmembrane region" description="Helical" evidence="4">
    <location>
        <begin position="464"/>
        <end position="484"/>
    </location>
</feature>
<name>A0A9P0E8B3_NEZVI</name>
<feature type="transmembrane region" description="Helical" evidence="4">
    <location>
        <begin position="206"/>
        <end position="227"/>
    </location>
</feature>
<evidence type="ECO:0000256" key="3">
    <source>
        <dbReference type="ARBA" id="ARBA00022833"/>
    </source>
</evidence>
<evidence type="ECO:0000256" key="1">
    <source>
        <dbReference type="ARBA" id="ARBA00022723"/>
    </source>
</evidence>
<keyword evidence="4" id="KW-0472">Membrane</keyword>
<evidence type="ECO:0000256" key="4">
    <source>
        <dbReference type="SAM" id="Phobius"/>
    </source>
</evidence>
<keyword evidence="4" id="KW-1133">Transmembrane helix</keyword>
<evidence type="ECO:0000256" key="2">
    <source>
        <dbReference type="ARBA" id="ARBA00022771"/>
    </source>
</evidence>
<organism evidence="6 7">
    <name type="scientific">Nezara viridula</name>
    <name type="common">Southern green stink bug</name>
    <name type="synonym">Cimex viridulus</name>
    <dbReference type="NCBI Taxonomy" id="85310"/>
    <lineage>
        <taxon>Eukaryota</taxon>
        <taxon>Metazoa</taxon>
        <taxon>Ecdysozoa</taxon>
        <taxon>Arthropoda</taxon>
        <taxon>Hexapoda</taxon>
        <taxon>Insecta</taxon>
        <taxon>Pterygota</taxon>
        <taxon>Neoptera</taxon>
        <taxon>Paraneoptera</taxon>
        <taxon>Hemiptera</taxon>
        <taxon>Heteroptera</taxon>
        <taxon>Panheteroptera</taxon>
        <taxon>Pentatomomorpha</taxon>
        <taxon>Pentatomoidea</taxon>
        <taxon>Pentatomidae</taxon>
        <taxon>Pentatominae</taxon>
        <taxon>Nezara</taxon>
    </lineage>
</organism>
<dbReference type="OrthoDB" id="2154780at2759"/>
<dbReference type="EMBL" id="OV725078">
    <property type="protein sequence ID" value="CAH1392705.1"/>
    <property type="molecule type" value="Genomic_DNA"/>
</dbReference>
<feature type="transmembrane region" description="Helical" evidence="4">
    <location>
        <begin position="101"/>
        <end position="119"/>
    </location>
</feature>
<dbReference type="Pfam" id="PF12906">
    <property type="entry name" value="RINGv"/>
    <property type="match status" value="1"/>
</dbReference>
<dbReference type="SMART" id="SM00744">
    <property type="entry name" value="RINGv"/>
    <property type="match status" value="1"/>
</dbReference>
<reference evidence="6" key="1">
    <citation type="submission" date="2022-01" db="EMBL/GenBank/DDBJ databases">
        <authorList>
            <person name="King R."/>
        </authorList>
    </citation>
    <scope>NUCLEOTIDE SEQUENCE</scope>
</reference>
<dbReference type="Gene3D" id="2.60.120.260">
    <property type="entry name" value="Galactose-binding domain-like"/>
    <property type="match status" value="1"/>
</dbReference>
<feature type="transmembrane region" description="Helical" evidence="4">
    <location>
        <begin position="166"/>
        <end position="186"/>
    </location>
</feature>
<evidence type="ECO:0000259" key="5">
    <source>
        <dbReference type="PROSITE" id="PS51292"/>
    </source>
</evidence>
<dbReference type="SUPFAM" id="SSF57850">
    <property type="entry name" value="RING/U-box"/>
    <property type="match status" value="1"/>
</dbReference>
<feature type="transmembrane region" description="Helical" evidence="4">
    <location>
        <begin position="490"/>
        <end position="511"/>
    </location>
</feature>
<keyword evidence="7" id="KW-1185">Reference proteome</keyword>
<feature type="transmembrane region" description="Helical" evidence="4">
    <location>
        <begin position="287"/>
        <end position="308"/>
    </location>
</feature>
<dbReference type="Gene3D" id="3.30.40.10">
    <property type="entry name" value="Zinc/RING finger domain, C3HC4 (zinc finger)"/>
    <property type="match status" value="1"/>
</dbReference>
<evidence type="ECO:0000313" key="7">
    <source>
        <dbReference type="Proteomes" id="UP001152798"/>
    </source>
</evidence>
<protein>
    <recommendedName>
        <fullName evidence="5">RING-CH-type domain-containing protein</fullName>
    </recommendedName>
</protein>
<proteinExistence type="predicted"/>
<dbReference type="GO" id="GO:0008270">
    <property type="term" value="F:zinc ion binding"/>
    <property type="evidence" value="ECO:0007669"/>
    <property type="project" value="UniProtKB-KW"/>
</dbReference>
<accession>A0A9P0E8B3</accession>
<dbReference type="PANTHER" id="PTHR20893">
    <property type="entry name" value="LD08641P"/>
    <property type="match status" value="1"/>
</dbReference>
<evidence type="ECO:0000313" key="6">
    <source>
        <dbReference type="EMBL" id="CAH1392705.1"/>
    </source>
</evidence>
<dbReference type="AlphaFoldDB" id="A0A9P0E8B3"/>
<keyword evidence="1" id="KW-0479">Metal-binding</keyword>
<dbReference type="Proteomes" id="UP001152798">
    <property type="component" value="Chromosome 2"/>
</dbReference>
<feature type="transmembrane region" description="Helical" evidence="4">
    <location>
        <begin position="55"/>
        <end position="80"/>
    </location>
</feature>
<feature type="transmembrane region" description="Helical" evidence="4">
    <location>
        <begin position="134"/>
        <end position="154"/>
    </location>
</feature>
<dbReference type="PANTHER" id="PTHR20893:SF2">
    <property type="entry name" value="LD08641P"/>
    <property type="match status" value="1"/>
</dbReference>
<keyword evidence="3" id="KW-0862">Zinc</keyword>
<dbReference type="InterPro" id="IPR011016">
    <property type="entry name" value="Znf_RING-CH"/>
</dbReference>
<keyword evidence="4" id="KW-0812">Transmembrane</keyword>
<feature type="transmembrane region" description="Helical" evidence="4">
    <location>
        <begin position="320"/>
        <end position="338"/>
    </location>
</feature>